<evidence type="ECO:0000259" key="2">
    <source>
        <dbReference type="Pfam" id="PF13473"/>
    </source>
</evidence>
<evidence type="ECO:0000256" key="1">
    <source>
        <dbReference type="SAM" id="Phobius"/>
    </source>
</evidence>
<gene>
    <name evidence="3" type="ORF">FD21_GL002068</name>
</gene>
<dbReference type="Pfam" id="PF13473">
    <property type="entry name" value="Cupredoxin_1"/>
    <property type="match status" value="1"/>
</dbReference>
<evidence type="ECO:0000313" key="4">
    <source>
        <dbReference type="Proteomes" id="UP000051576"/>
    </source>
</evidence>
<dbReference type="STRING" id="1133569.FD21_GL002068"/>
<keyword evidence="4" id="KW-1185">Reference proteome</keyword>
<keyword evidence="1" id="KW-0812">Transmembrane</keyword>
<evidence type="ECO:0000313" key="3">
    <source>
        <dbReference type="EMBL" id="KRM84291.1"/>
    </source>
</evidence>
<proteinExistence type="predicted"/>
<comment type="caution">
    <text evidence="3">The sequence shown here is derived from an EMBL/GenBank/DDBJ whole genome shotgun (WGS) entry which is preliminary data.</text>
</comment>
<organism evidence="3 4">
    <name type="scientific">Liquorilactobacillus vini DSM 20605</name>
    <dbReference type="NCBI Taxonomy" id="1133569"/>
    <lineage>
        <taxon>Bacteria</taxon>
        <taxon>Bacillati</taxon>
        <taxon>Bacillota</taxon>
        <taxon>Bacilli</taxon>
        <taxon>Lactobacillales</taxon>
        <taxon>Lactobacillaceae</taxon>
        <taxon>Liquorilactobacillus</taxon>
    </lineage>
</organism>
<feature type="domain" description="EfeO-type cupredoxin-like" evidence="2">
    <location>
        <begin position="19"/>
        <end position="126"/>
    </location>
</feature>
<dbReference type="InterPro" id="IPR028096">
    <property type="entry name" value="EfeO_Cupredoxin"/>
</dbReference>
<name>A0A0R2C9P4_9LACO</name>
<dbReference type="SUPFAM" id="SSF49503">
    <property type="entry name" value="Cupredoxins"/>
    <property type="match status" value="1"/>
</dbReference>
<protein>
    <recommendedName>
        <fullName evidence="2">EfeO-type cupredoxin-like domain-containing protein</fullName>
    </recommendedName>
</protein>
<reference evidence="3 4" key="1">
    <citation type="journal article" date="2015" name="Genome Announc.">
        <title>Expanding the biotechnology potential of lactobacilli through comparative genomics of 213 strains and associated genera.</title>
        <authorList>
            <person name="Sun Z."/>
            <person name="Harris H.M."/>
            <person name="McCann A."/>
            <person name="Guo C."/>
            <person name="Argimon S."/>
            <person name="Zhang W."/>
            <person name="Yang X."/>
            <person name="Jeffery I.B."/>
            <person name="Cooney J.C."/>
            <person name="Kagawa T.F."/>
            <person name="Liu W."/>
            <person name="Song Y."/>
            <person name="Salvetti E."/>
            <person name="Wrobel A."/>
            <person name="Rasinkangas P."/>
            <person name="Parkhill J."/>
            <person name="Rea M.C."/>
            <person name="O'Sullivan O."/>
            <person name="Ritari J."/>
            <person name="Douillard F.P."/>
            <person name="Paul Ross R."/>
            <person name="Yang R."/>
            <person name="Briner A.E."/>
            <person name="Felis G.E."/>
            <person name="de Vos W.M."/>
            <person name="Barrangou R."/>
            <person name="Klaenhammer T.R."/>
            <person name="Caufield P.W."/>
            <person name="Cui Y."/>
            <person name="Zhang H."/>
            <person name="O'Toole P.W."/>
        </authorList>
    </citation>
    <scope>NUCLEOTIDE SEQUENCE [LARGE SCALE GENOMIC DNA]</scope>
    <source>
        <strain evidence="3 4">DSM 20605</strain>
    </source>
</reference>
<dbReference type="Gene3D" id="2.60.40.420">
    <property type="entry name" value="Cupredoxins - blue copper proteins"/>
    <property type="match status" value="1"/>
</dbReference>
<accession>A0A0R2C9P4</accession>
<dbReference type="EMBL" id="AYYX01000084">
    <property type="protein sequence ID" value="KRM84291.1"/>
    <property type="molecule type" value="Genomic_DNA"/>
</dbReference>
<dbReference type="PATRIC" id="fig|1133569.4.peg.2231"/>
<dbReference type="eggNOG" id="COG4633">
    <property type="taxonomic scope" value="Bacteria"/>
</dbReference>
<keyword evidence="1" id="KW-1133">Transmembrane helix</keyword>
<dbReference type="Proteomes" id="UP000051576">
    <property type="component" value="Unassembled WGS sequence"/>
</dbReference>
<feature type="transmembrane region" description="Helical" evidence="1">
    <location>
        <begin position="6"/>
        <end position="26"/>
    </location>
</feature>
<keyword evidence="1" id="KW-0472">Membrane</keyword>
<dbReference type="InterPro" id="IPR008972">
    <property type="entry name" value="Cupredoxin"/>
</dbReference>
<dbReference type="AlphaFoldDB" id="A0A0R2C9P4"/>
<sequence>MSLMVVKAIVLLGGLALIGFILWWFFGKHQVSSGHSVVSDQQQTGSIIVDGGYNPAVLTLKQGIPAKIVFHRKDPSSCLEKVVLPDFGIIQELPQNKDVTIPIDTQKAGVYNYACGMDMFHGKIIIK</sequence>